<evidence type="ECO:0008006" key="5">
    <source>
        <dbReference type="Google" id="ProtNLM"/>
    </source>
</evidence>
<dbReference type="Pfam" id="PF14030">
    <property type="entry name" value="DUF4245"/>
    <property type="match status" value="1"/>
</dbReference>
<sequence>MSTTGSPSDPSPAPAAATAPGEDARGVPRQRRSEGNVQSMVISMLVILAMVAVVVWLLPRPNAIEQPAVDVANAASGAVSELPFNPVVPDGPQGWTATSANVNRSTDGVTTWHVGYRTDDGDYLALETARDTTRTWLRAQTQSGEADGEQTIGGEVWQRYLQEDRARYSLVRTQDGQTLLVTGEGGYDVLAELVTAAEAGWAAAGTPWGVKPA</sequence>
<proteinExistence type="predicted"/>
<keyword evidence="2" id="KW-0812">Transmembrane</keyword>
<evidence type="ECO:0000313" key="3">
    <source>
        <dbReference type="EMBL" id="NYD23964.1"/>
    </source>
</evidence>
<feature type="compositionally biased region" description="Low complexity" evidence="1">
    <location>
        <begin position="1"/>
        <end position="21"/>
    </location>
</feature>
<dbReference type="Proteomes" id="UP000521922">
    <property type="component" value="Unassembled WGS sequence"/>
</dbReference>
<evidence type="ECO:0000313" key="4">
    <source>
        <dbReference type="Proteomes" id="UP000521922"/>
    </source>
</evidence>
<keyword evidence="2" id="KW-0472">Membrane</keyword>
<dbReference type="InterPro" id="IPR025339">
    <property type="entry name" value="DUF4245"/>
</dbReference>
<reference evidence="3 4" key="1">
    <citation type="submission" date="2020-07" db="EMBL/GenBank/DDBJ databases">
        <title>Sequencing the genomes of 1000 actinobacteria strains.</title>
        <authorList>
            <person name="Klenk H.-P."/>
        </authorList>
    </citation>
    <scope>NUCLEOTIDE SEQUENCE [LARGE SCALE GENOMIC DNA]</scope>
    <source>
        <strain evidence="3 4">DSM 7487</strain>
    </source>
</reference>
<accession>A0A7Y9J2B6</accession>
<feature type="transmembrane region" description="Helical" evidence="2">
    <location>
        <begin position="39"/>
        <end position="58"/>
    </location>
</feature>
<keyword evidence="2" id="KW-1133">Transmembrane helix</keyword>
<name>A0A7Y9J2B6_9ACTN</name>
<evidence type="ECO:0000256" key="1">
    <source>
        <dbReference type="SAM" id="MobiDB-lite"/>
    </source>
</evidence>
<comment type="caution">
    <text evidence="3">The sequence shown here is derived from an EMBL/GenBank/DDBJ whole genome shotgun (WGS) entry which is preliminary data.</text>
</comment>
<feature type="region of interest" description="Disordered" evidence="1">
    <location>
        <begin position="1"/>
        <end position="34"/>
    </location>
</feature>
<keyword evidence="4" id="KW-1185">Reference proteome</keyword>
<evidence type="ECO:0000256" key="2">
    <source>
        <dbReference type="SAM" id="Phobius"/>
    </source>
</evidence>
<organism evidence="3 4">
    <name type="scientific">Kineococcus aurantiacus</name>
    <dbReference type="NCBI Taxonomy" id="37633"/>
    <lineage>
        <taxon>Bacteria</taxon>
        <taxon>Bacillati</taxon>
        <taxon>Actinomycetota</taxon>
        <taxon>Actinomycetes</taxon>
        <taxon>Kineosporiales</taxon>
        <taxon>Kineosporiaceae</taxon>
        <taxon>Kineococcus</taxon>
    </lineage>
</organism>
<dbReference type="AlphaFoldDB" id="A0A7Y9J2B6"/>
<feature type="compositionally biased region" description="Basic and acidic residues" evidence="1">
    <location>
        <begin position="22"/>
        <end position="34"/>
    </location>
</feature>
<gene>
    <name evidence="3" type="ORF">BJ968_003504</name>
</gene>
<dbReference type="RefSeq" id="WP_179754066.1">
    <property type="nucleotide sequence ID" value="NZ_BAAAGN010000003.1"/>
</dbReference>
<protein>
    <recommendedName>
        <fullName evidence="5">DUF4245 domain-containing protein</fullName>
    </recommendedName>
</protein>
<dbReference type="EMBL" id="JACCBB010000001">
    <property type="protein sequence ID" value="NYD23964.1"/>
    <property type="molecule type" value="Genomic_DNA"/>
</dbReference>